<protein>
    <submittedName>
        <fullName evidence="1">Uncharacterized protein</fullName>
    </submittedName>
</protein>
<name>C6VUF5_DYAFD</name>
<accession>C6VUF5</accession>
<dbReference type="HOGENOM" id="CLU_3006907_0_0_10"/>
<keyword evidence="2" id="KW-1185">Reference proteome</keyword>
<gene>
    <name evidence="1" type="ordered locus">Dfer_5445</name>
</gene>
<dbReference type="KEGG" id="dfe:Dfer_5445"/>
<dbReference type="EMBL" id="CP001619">
    <property type="protein sequence ID" value="ACT96637.1"/>
    <property type="molecule type" value="Genomic_DNA"/>
</dbReference>
<dbReference type="Proteomes" id="UP000002011">
    <property type="component" value="Chromosome"/>
</dbReference>
<reference evidence="1 2" key="1">
    <citation type="journal article" date="2009" name="Stand. Genomic Sci.">
        <title>Complete genome sequence of Dyadobacter fermentans type strain (NS114).</title>
        <authorList>
            <person name="Lang E."/>
            <person name="Lapidus A."/>
            <person name="Chertkov O."/>
            <person name="Brettin T."/>
            <person name="Detter J.C."/>
            <person name="Han C."/>
            <person name="Copeland A."/>
            <person name="Glavina Del Rio T."/>
            <person name="Nolan M."/>
            <person name="Chen F."/>
            <person name="Lucas S."/>
            <person name="Tice H."/>
            <person name="Cheng J.F."/>
            <person name="Land M."/>
            <person name="Hauser L."/>
            <person name="Chang Y.J."/>
            <person name="Jeffries C.D."/>
            <person name="Kopitz M."/>
            <person name="Bruce D."/>
            <person name="Goodwin L."/>
            <person name="Pitluck S."/>
            <person name="Ovchinnikova G."/>
            <person name="Pati A."/>
            <person name="Ivanova N."/>
            <person name="Mavrommatis K."/>
            <person name="Chen A."/>
            <person name="Palaniappan K."/>
            <person name="Chain P."/>
            <person name="Bristow J."/>
            <person name="Eisen J.A."/>
            <person name="Markowitz V."/>
            <person name="Hugenholtz P."/>
            <person name="Goker M."/>
            <person name="Rohde M."/>
            <person name="Kyrpides N.C."/>
            <person name="Klenk H.P."/>
        </authorList>
    </citation>
    <scope>NUCLEOTIDE SEQUENCE [LARGE SCALE GENOMIC DNA]</scope>
    <source>
        <strain evidence="2">ATCC 700827 / DSM 18053 / CIP 107007 / KCTC 52180 / NS114</strain>
    </source>
</reference>
<sequence length="56" mass="6611">MNLFVQMMQDNGGDEYKHEVELLTTQVHRHDDHSSEGSEFMDDALRMNEQLLDDEE</sequence>
<proteinExistence type="predicted"/>
<dbReference type="RefSeq" id="WP_015814877.1">
    <property type="nucleotide sequence ID" value="NC_013037.1"/>
</dbReference>
<evidence type="ECO:0000313" key="2">
    <source>
        <dbReference type="Proteomes" id="UP000002011"/>
    </source>
</evidence>
<dbReference type="AlphaFoldDB" id="C6VUF5"/>
<organism evidence="1 2">
    <name type="scientific">Dyadobacter fermentans (strain ATCC 700827 / DSM 18053 / CIP 107007 / KCTC 52180 / NS114)</name>
    <dbReference type="NCBI Taxonomy" id="471854"/>
    <lineage>
        <taxon>Bacteria</taxon>
        <taxon>Pseudomonadati</taxon>
        <taxon>Bacteroidota</taxon>
        <taxon>Cytophagia</taxon>
        <taxon>Cytophagales</taxon>
        <taxon>Spirosomataceae</taxon>
        <taxon>Dyadobacter</taxon>
    </lineage>
</organism>
<evidence type="ECO:0000313" key="1">
    <source>
        <dbReference type="EMBL" id="ACT96637.1"/>
    </source>
</evidence>